<feature type="transmembrane region" description="Helical" evidence="6">
    <location>
        <begin position="29"/>
        <end position="47"/>
    </location>
</feature>
<dbReference type="Pfam" id="PF01478">
    <property type="entry name" value="Peptidase_A24"/>
    <property type="match status" value="1"/>
</dbReference>
<dbReference type="GO" id="GO:0004190">
    <property type="term" value="F:aspartic-type endopeptidase activity"/>
    <property type="evidence" value="ECO:0007669"/>
    <property type="project" value="UniProtKB-EC"/>
</dbReference>
<keyword evidence="2" id="KW-1003">Cell membrane</keyword>
<sequence>MTLFITFLLAIIICLLITLCWTDLRYRLISNRIVMALLLVTIPFSYLMHGTLFWQPALLCLAIGFILFLFNIIGAGDVKLLAVLMLAIPSHFAIFFLFLTACAGLLLIIIGWLFYRQSIREKGLPYGIAISVGFLTTLLLFNY</sequence>
<reference evidence="8" key="2">
    <citation type="journal article" date="2023" name="Pathogens">
        <title>Pathological Features and Genomic Characterization of an Actinobacillus equuli subsp. equuli Bearing Unique Virulence-Associated Genes from an Adult Horse with Pleuropneumonia.</title>
        <authorList>
            <person name="Kamali M."/>
            <person name="Carossino M."/>
            <person name="Del Piero F."/>
            <person name="Peak L."/>
            <person name="Mitchell M.S."/>
            <person name="Willette J."/>
            <person name="Baker R."/>
            <person name="Li F."/>
            <person name="Kenez A."/>
            <person name="Balasuriya U.B.R."/>
            <person name="Go Y.Y."/>
        </authorList>
    </citation>
    <scope>NUCLEOTIDE SEQUENCE</scope>
    <source>
        <strain evidence="8">4524</strain>
    </source>
</reference>
<evidence type="ECO:0000256" key="4">
    <source>
        <dbReference type="ARBA" id="ARBA00022989"/>
    </source>
</evidence>
<organism evidence="8 9">
    <name type="scientific">Actinobacillus equuli subsp. equuli</name>
    <dbReference type="NCBI Taxonomy" id="202947"/>
    <lineage>
        <taxon>Bacteria</taxon>
        <taxon>Pseudomonadati</taxon>
        <taxon>Pseudomonadota</taxon>
        <taxon>Gammaproteobacteria</taxon>
        <taxon>Pasteurellales</taxon>
        <taxon>Pasteurellaceae</taxon>
        <taxon>Actinobacillus</taxon>
    </lineage>
</organism>
<evidence type="ECO:0000313" key="9">
    <source>
        <dbReference type="Proteomes" id="UP001142444"/>
    </source>
</evidence>
<reference evidence="8" key="1">
    <citation type="submission" date="2022-11" db="EMBL/GenBank/DDBJ databases">
        <authorList>
            <person name="Kamali M."/>
            <person name="Peak L."/>
            <person name="Go Y.Y."/>
            <person name="Balasuriya U.B.R."/>
            <person name="Carossino M."/>
        </authorList>
    </citation>
    <scope>NUCLEOTIDE SEQUENCE</scope>
    <source>
        <strain evidence="8">4524</strain>
    </source>
</reference>
<dbReference type="RefSeq" id="WP_275218054.1">
    <property type="nucleotide sequence ID" value="NZ_JAPHVQ010000006.1"/>
</dbReference>
<protein>
    <submittedName>
        <fullName evidence="8">Prepilin peptidase</fullName>
        <ecNumber evidence="8">3.4.23.43</ecNumber>
    </submittedName>
</protein>
<dbReference type="AlphaFoldDB" id="A0A9X4G5N2"/>
<evidence type="ECO:0000256" key="1">
    <source>
        <dbReference type="ARBA" id="ARBA00004651"/>
    </source>
</evidence>
<accession>A0A9X4G5N2</accession>
<comment type="subcellular location">
    <subcellularLocation>
        <location evidence="1">Cell membrane</location>
        <topology evidence="1">Multi-pass membrane protein</topology>
    </subcellularLocation>
</comment>
<evidence type="ECO:0000256" key="5">
    <source>
        <dbReference type="ARBA" id="ARBA00023136"/>
    </source>
</evidence>
<comment type="caution">
    <text evidence="8">The sequence shown here is derived from an EMBL/GenBank/DDBJ whole genome shotgun (WGS) entry which is preliminary data.</text>
</comment>
<evidence type="ECO:0000256" key="6">
    <source>
        <dbReference type="SAM" id="Phobius"/>
    </source>
</evidence>
<dbReference type="Gene3D" id="1.20.120.1220">
    <property type="match status" value="1"/>
</dbReference>
<name>A0A9X4G5N2_ACTEU</name>
<dbReference type="InterPro" id="IPR052218">
    <property type="entry name" value="Preflagellin_Peptidase"/>
</dbReference>
<feature type="domain" description="Prepilin type IV endopeptidase peptidase" evidence="7">
    <location>
        <begin position="11"/>
        <end position="109"/>
    </location>
</feature>
<dbReference type="InterPro" id="IPR000045">
    <property type="entry name" value="Prepilin_IV_endopep_pep"/>
</dbReference>
<evidence type="ECO:0000256" key="2">
    <source>
        <dbReference type="ARBA" id="ARBA00022475"/>
    </source>
</evidence>
<keyword evidence="9" id="KW-1185">Reference proteome</keyword>
<dbReference type="EC" id="3.4.23.43" evidence="8"/>
<dbReference type="PANTHER" id="PTHR36506">
    <property type="entry name" value="PREFLAGELLIN PEPTIDASE"/>
    <property type="match status" value="1"/>
</dbReference>
<feature type="transmembrane region" description="Helical" evidence="6">
    <location>
        <begin position="6"/>
        <end position="22"/>
    </location>
</feature>
<dbReference type="PANTHER" id="PTHR36506:SF1">
    <property type="entry name" value="PREFLAGELLIN PEPTIDASE"/>
    <property type="match status" value="1"/>
</dbReference>
<dbReference type="GO" id="GO:0005886">
    <property type="term" value="C:plasma membrane"/>
    <property type="evidence" value="ECO:0007669"/>
    <property type="project" value="UniProtKB-SubCell"/>
</dbReference>
<feature type="transmembrane region" description="Helical" evidence="6">
    <location>
        <begin position="53"/>
        <end position="73"/>
    </location>
</feature>
<feature type="transmembrane region" description="Helical" evidence="6">
    <location>
        <begin position="80"/>
        <end position="112"/>
    </location>
</feature>
<proteinExistence type="predicted"/>
<evidence type="ECO:0000256" key="3">
    <source>
        <dbReference type="ARBA" id="ARBA00022692"/>
    </source>
</evidence>
<evidence type="ECO:0000313" key="8">
    <source>
        <dbReference type="EMBL" id="MDE8035045.1"/>
    </source>
</evidence>
<feature type="transmembrane region" description="Helical" evidence="6">
    <location>
        <begin position="124"/>
        <end position="141"/>
    </location>
</feature>
<gene>
    <name evidence="8" type="ORF">OQ257_07675</name>
</gene>
<evidence type="ECO:0000259" key="7">
    <source>
        <dbReference type="Pfam" id="PF01478"/>
    </source>
</evidence>
<dbReference type="EMBL" id="JAPHVQ010000006">
    <property type="protein sequence ID" value="MDE8035045.1"/>
    <property type="molecule type" value="Genomic_DNA"/>
</dbReference>
<keyword evidence="4 6" id="KW-1133">Transmembrane helix</keyword>
<keyword evidence="3 6" id="KW-0812">Transmembrane</keyword>
<keyword evidence="8" id="KW-0378">Hydrolase</keyword>
<dbReference type="Proteomes" id="UP001142444">
    <property type="component" value="Unassembled WGS sequence"/>
</dbReference>
<keyword evidence="5 6" id="KW-0472">Membrane</keyword>